<sequence>MYVCKCYMSRESLCLFISVFLSGLLVDINECFDCPCTSGYVKRGDGDCNYECNVTAGICGEGGTCQNQEGNYSCLCPHGHSNYGNKQARCSVLTCDQFKEDETPGQTVPGLAGLLSLMRKNCLALSNSGDAARERLTGEMLLENVFTEIDSLLSQGILNNSREVSGLLGTVEDAMKLIGPQLRDTHTTMETDHTGNTHTHTH</sequence>
<dbReference type="STRING" id="62062.ENSHHUP00000018023"/>
<evidence type="ECO:0000313" key="5">
    <source>
        <dbReference type="Ensembl" id="ENSHHUP00000018023.1"/>
    </source>
</evidence>
<evidence type="ECO:0000256" key="2">
    <source>
        <dbReference type="PROSITE-ProRule" id="PRU00076"/>
    </source>
</evidence>
<dbReference type="AlphaFoldDB" id="A0A4W5KL98"/>
<dbReference type="PROSITE" id="PS00010">
    <property type="entry name" value="ASX_HYDROXYL"/>
    <property type="match status" value="1"/>
</dbReference>
<keyword evidence="3" id="KW-0732">Signal</keyword>
<proteinExistence type="predicted"/>
<comment type="caution">
    <text evidence="2">Lacks conserved residue(s) required for the propagation of feature annotation.</text>
</comment>
<protein>
    <recommendedName>
        <fullName evidence="4">EGF-like domain-containing protein</fullName>
    </recommendedName>
</protein>
<evidence type="ECO:0000256" key="3">
    <source>
        <dbReference type="SAM" id="SignalP"/>
    </source>
</evidence>
<dbReference type="PROSITE" id="PS50026">
    <property type="entry name" value="EGF_3"/>
    <property type="match status" value="1"/>
</dbReference>
<dbReference type="CDD" id="cd00054">
    <property type="entry name" value="EGF_CA"/>
    <property type="match status" value="1"/>
</dbReference>
<keyword evidence="6" id="KW-1185">Reference proteome</keyword>
<reference evidence="5" key="3">
    <citation type="submission" date="2025-09" db="UniProtKB">
        <authorList>
            <consortium name="Ensembl"/>
        </authorList>
    </citation>
    <scope>IDENTIFICATION</scope>
</reference>
<dbReference type="InterPro" id="IPR000152">
    <property type="entry name" value="EGF-type_Asp/Asn_hydroxyl_site"/>
</dbReference>
<dbReference type="InterPro" id="IPR001881">
    <property type="entry name" value="EGF-like_Ca-bd_dom"/>
</dbReference>
<organism evidence="5 6">
    <name type="scientific">Hucho hucho</name>
    <name type="common">huchen</name>
    <dbReference type="NCBI Taxonomy" id="62062"/>
    <lineage>
        <taxon>Eukaryota</taxon>
        <taxon>Metazoa</taxon>
        <taxon>Chordata</taxon>
        <taxon>Craniata</taxon>
        <taxon>Vertebrata</taxon>
        <taxon>Euteleostomi</taxon>
        <taxon>Actinopterygii</taxon>
        <taxon>Neopterygii</taxon>
        <taxon>Teleostei</taxon>
        <taxon>Protacanthopterygii</taxon>
        <taxon>Salmoniformes</taxon>
        <taxon>Salmonidae</taxon>
        <taxon>Salmoninae</taxon>
        <taxon>Hucho</taxon>
    </lineage>
</organism>
<dbReference type="Proteomes" id="UP000314982">
    <property type="component" value="Unassembled WGS sequence"/>
</dbReference>
<evidence type="ECO:0000259" key="4">
    <source>
        <dbReference type="PROSITE" id="PS50026"/>
    </source>
</evidence>
<dbReference type="InterPro" id="IPR000742">
    <property type="entry name" value="EGF"/>
</dbReference>
<dbReference type="Ensembl" id="ENSHHUT00000018677.1">
    <property type="protein sequence ID" value="ENSHHUP00000018023.1"/>
    <property type="gene ID" value="ENSHHUG00000011237.1"/>
</dbReference>
<dbReference type="GO" id="GO:0005509">
    <property type="term" value="F:calcium ion binding"/>
    <property type="evidence" value="ECO:0007669"/>
    <property type="project" value="InterPro"/>
</dbReference>
<dbReference type="SMART" id="SM00179">
    <property type="entry name" value="EGF_CA"/>
    <property type="match status" value="1"/>
</dbReference>
<reference evidence="6" key="1">
    <citation type="submission" date="2018-06" db="EMBL/GenBank/DDBJ databases">
        <title>Genome assembly of Danube salmon.</title>
        <authorList>
            <person name="Macqueen D.J."/>
            <person name="Gundappa M.K."/>
        </authorList>
    </citation>
    <scope>NUCLEOTIDE SEQUENCE [LARGE SCALE GENOMIC DNA]</scope>
</reference>
<accession>A0A4W5KL98</accession>
<name>A0A4W5KL98_9TELE</name>
<keyword evidence="1" id="KW-1015">Disulfide bond</keyword>
<feature type="signal peptide" evidence="3">
    <location>
        <begin position="1"/>
        <end position="31"/>
    </location>
</feature>
<feature type="chain" id="PRO_5021239080" description="EGF-like domain-containing protein" evidence="3">
    <location>
        <begin position="32"/>
        <end position="202"/>
    </location>
</feature>
<evidence type="ECO:0000256" key="1">
    <source>
        <dbReference type="ARBA" id="ARBA00023157"/>
    </source>
</evidence>
<reference evidence="5" key="2">
    <citation type="submission" date="2025-08" db="UniProtKB">
        <authorList>
            <consortium name="Ensembl"/>
        </authorList>
    </citation>
    <scope>IDENTIFICATION</scope>
</reference>
<evidence type="ECO:0000313" key="6">
    <source>
        <dbReference type="Proteomes" id="UP000314982"/>
    </source>
</evidence>
<keyword evidence="2" id="KW-0245">EGF-like domain</keyword>
<feature type="domain" description="EGF-like" evidence="4">
    <location>
        <begin position="49"/>
        <end position="91"/>
    </location>
</feature>
<dbReference type="Gene3D" id="2.90.20.10">
    <property type="entry name" value="Plasmodium vivax P25 domain"/>
    <property type="match status" value="1"/>
</dbReference>